<dbReference type="EMBL" id="JACEIB010000025">
    <property type="protein sequence ID" value="MBA2935517.1"/>
    <property type="molecule type" value="Genomic_DNA"/>
</dbReference>
<proteinExistence type="predicted"/>
<dbReference type="RefSeq" id="WP_160365484.1">
    <property type="nucleotide sequence ID" value="NZ_JACEIB010000025.1"/>
</dbReference>
<protein>
    <submittedName>
        <fullName evidence="1">Uncharacterized protein</fullName>
    </submittedName>
</protein>
<sequence>MERSIAWPPPTDEARLRYRRARNLSVNQFAASEERAEAAVMARQREWKFARPVRS</sequence>
<dbReference type="AlphaFoldDB" id="A0A838L913"/>
<dbReference type="Proteomes" id="UP000570166">
    <property type="component" value="Unassembled WGS sequence"/>
</dbReference>
<gene>
    <name evidence="1" type="ORF">HZF05_15630</name>
</gene>
<comment type="caution">
    <text evidence="1">The sequence shown here is derived from an EMBL/GenBank/DDBJ whole genome shotgun (WGS) entry which is preliminary data.</text>
</comment>
<name>A0A838L913_9SPHN</name>
<evidence type="ECO:0000313" key="2">
    <source>
        <dbReference type="Proteomes" id="UP000570166"/>
    </source>
</evidence>
<reference evidence="1 2" key="1">
    <citation type="submission" date="2020-07" db="EMBL/GenBank/DDBJ databases">
        <authorList>
            <person name="Sun Q."/>
        </authorList>
    </citation>
    <scope>NUCLEOTIDE SEQUENCE [LARGE SCALE GENOMIC DNA]</scope>
    <source>
        <strain evidence="1 2">CGMCC 1.13654</strain>
    </source>
</reference>
<organism evidence="1 2">
    <name type="scientific">Sphingomonas chungangi</name>
    <dbReference type="NCBI Taxonomy" id="2683589"/>
    <lineage>
        <taxon>Bacteria</taxon>
        <taxon>Pseudomonadati</taxon>
        <taxon>Pseudomonadota</taxon>
        <taxon>Alphaproteobacteria</taxon>
        <taxon>Sphingomonadales</taxon>
        <taxon>Sphingomonadaceae</taxon>
        <taxon>Sphingomonas</taxon>
    </lineage>
</organism>
<accession>A0A838L913</accession>
<evidence type="ECO:0000313" key="1">
    <source>
        <dbReference type="EMBL" id="MBA2935517.1"/>
    </source>
</evidence>
<keyword evidence="2" id="KW-1185">Reference proteome</keyword>